<keyword evidence="3" id="KW-1185">Reference proteome</keyword>
<feature type="region of interest" description="Disordered" evidence="1">
    <location>
        <begin position="1"/>
        <end position="95"/>
    </location>
</feature>
<gene>
    <name evidence="2" type="ORF">PECUL_23A045850</name>
</gene>
<feature type="compositionally biased region" description="Basic residues" evidence="1">
    <location>
        <begin position="165"/>
        <end position="180"/>
    </location>
</feature>
<evidence type="ECO:0000313" key="2">
    <source>
        <dbReference type="EMBL" id="CAH2299516.1"/>
    </source>
</evidence>
<proteinExistence type="predicted"/>
<name>A0AAD1WD11_PELCU</name>
<reference evidence="2" key="1">
    <citation type="submission" date="2022-03" db="EMBL/GenBank/DDBJ databases">
        <authorList>
            <person name="Alioto T."/>
            <person name="Alioto T."/>
            <person name="Gomez Garrido J."/>
        </authorList>
    </citation>
    <scope>NUCLEOTIDE SEQUENCE</scope>
</reference>
<dbReference type="EMBL" id="OW240917">
    <property type="protein sequence ID" value="CAH2299516.1"/>
    <property type="molecule type" value="Genomic_DNA"/>
</dbReference>
<dbReference type="AlphaFoldDB" id="A0AAD1WD11"/>
<evidence type="ECO:0000313" key="3">
    <source>
        <dbReference type="Proteomes" id="UP001295444"/>
    </source>
</evidence>
<accession>A0AAD1WD11</accession>
<feature type="region of interest" description="Disordered" evidence="1">
    <location>
        <begin position="123"/>
        <end position="194"/>
    </location>
</feature>
<organism evidence="2 3">
    <name type="scientific">Pelobates cultripes</name>
    <name type="common">Western spadefoot toad</name>
    <dbReference type="NCBI Taxonomy" id="61616"/>
    <lineage>
        <taxon>Eukaryota</taxon>
        <taxon>Metazoa</taxon>
        <taxon>Chordata</taxon>
        <taxon>Craniata</taxon>
        <taxon>Vertebrata</taxon>
        <taxon>Euteleostomi</taxon>
        <taxon>Amphibia</taxon>
        <taxon>Batrachia</taxon>
        <taxon>Anura</taxon>
        <taxon>Pelobatoidea</taxon>
        <taxon>Pelobatidae</taxon>
        <taxon>Pelobates</taxon>
    </lineage>
</organism>
<sequence>MLTLTPGPVGAGSTEIQAQPTGAGERGPLSLAPRPSIDLTSTYRPHHWTSGGDPGPPSGDDPRRAEATQAAPWAKREHRPPPKMSEIMGAESPTEATHDVLAKINRHFEKFWQWLERRLLQPAPPHSDDLTRQNPRPNSWAGAWHQDTRSPPRKAQKPRLPPGHPRTRRRQISNRQKHRGSPPAATQSPSWKPWCTLQHPGPNQLVEGTLLQPGGYSERNPARNHLSTGMAWIMRKSGKLQAMATDDLSPGTIPVGYRLTFSHHWTVPCPWRV</sequence>
<evidence type="ECO:0000256" key="1">
    <source>
        <dbReference type="SAM" id="MobiDB-lite"/>
    </source>
</evidence>
<dbReference type="Proteomes" id="UP001295444">
    <property type="component" value="Chromosome 06"/>
</dbReference>
<protein>
    <submittedName>
        <fullName evidence="2">Uncharacterized protein</fullName>
    </submittedName>
</protein>